<dbReference type="AlphaFoldDB" id="A0A9P6XYI7"/>
<accession>A0A9P6XYI7</accession>
<keyword evidence="2" id="KW-1185">Reference proteome</keyword>
<reference evidence="1 2" key="1">
    <citation type="journal article" date="2020" name="Microb. Genom.">
        <title>Genetic diversity of clinical and environmental Mucorales isolates obtained from an investigation of mucormycosis cases among solid organ transplant recipients.</title>
        <authorList>
            <person name="Nguyen M.H."/>
            <person name="Kaul D."/>
            <person name="Muto C."/>
            <person name="Cheng S.J."/>
            <person name="Richter R.A."/>
            <person name="Bruno V.M."/>
            <person name="Liu G."/>
            <person name="Beyhan S."/>
            <person name="Sundermann A.J."/>
            <person name="Mounaud S."/>
            <person name="Pasculle A.W."/>
            <person name="Nierman W.C."/>
            <person name="Driscoll E."/>
            <person name="Cumbie R."/>
            <person name="Clancy C.J."/>
            <person name="Dupont C.L."/>
        </authorList>
    </citation>
    <scope>NUCLEOTIDE SEQUENCE [LARGE SCALE GENOMIC DNA]</scope>
    <source>
        <strain evidence="1 2">GL24</strain>
    </source>
</reference>
<gene>
    <name evidence="1" type="ORF">G6F50_015360</name>
</gene>
<protein>
    <submittedName>
        <fullName evidence="1">Uncharacterized protein</fullName>
    </submittedName>
</protein>
<comment type="caution">
    <text evidence="1">The sequence shown here is derived from an EMBL/GenBank/DDBJ whole genome shotgun (WGS) entry which is preliminary data.</text>
</comment>
<name>A0A9P6XYI7_9FUNG</name>
<evidence type="ECO:0000313" key="2">
    <source>
        <dbReference type="Proteomes" id="UP000740926"/>
    </source>
</evidence>
<sequence length="115" mass="12548">MLFRHRAQGFGGRVDGLAQDGQRLVEFLGVGDCVERGLAARHPVQRRTGQPQLARRGFKVAADVAPFGGLARIRQAGHFQRTAEIHQLVRGHAAAQEPRGGVGQLMRFVEDDARG</sequence>
<evidence type="ECO:0000313" key="1">
    <source>
        <dbReference type="EMBL" id="KAG1535216.1"/>
    </source>
</evidence>
<organism evidence="1 2">
    <name type="scientific">Rhizopus delemar</name>
    <dbReference type="NCBI Taxonomy" id="936053"/>
    <lineage>
        <taxon>Eukaryota</taxon>
        <taxon>Fungi</taxon>
        <taxon>Fungi incertae sedis</taxon>
        <taxon>Mucoromycota</taxon>
        <taxon>Mucoromycotina</taxon>
        <taxon>Mucoromycetes</taxon>
        <taxon>Mucorales</taxon>
        <taxon>Mucorineae</taxon>
        <taxon>Rhizopodaceae</taxon>
        <taxon>Rhizopus</taxon>
    </lineage>
</organism>
<dbReference type="Proteomes" id="UP000740926">
    <property type="component" value="Unassembled WGS sequence"/>
</dbReference>
<dbReference type="EMBL" id="JAANIU010008379">
    <property type="protein sequence ID" value="KAG1535216.1"/>
    <property type="molecule type" value="Genomic_DNA"/>
</dbReference>
<proteinExistence type="predicted"/>